<dbReference type="Proteomes" id="UP000183649">
    <property type="component" value="Unassembled WGS sequence"/>
</dbReference>
<keyword evidence="2" id="KW-1185">Reference proteome</keyword>
<dbReference type="EMBL" id="CYHF01000003">
    <property type="protein sequence ID" value="CUA95679.1"/>
    <property type="molecule type" value="Genomic_DNA"/>
</dbReference>
<dbReference type="InterPro" id="IPR042226">
    <property type="entry name" value="eFR1_2_sf"/>
</dbReference>
<dbReference type="Gene3D" id="3.30.420.60">
    <property type="entry name" value="eRF1 domain 2"/>
    <property type="match status" value="1"/>
</dbReference>
<name>A0A0K6HXP1_9BURK</name>
<dbReference type="STRING" id="339866.GCA_001418255_01078"/>
<dbReference type="OrthoDB" id="8562324at2"/>
<dbReference type="RefSeq" id="WP_055449997.1">
    <property type="nucleotide sequence ID" value="NZ_CYHF01000003.1"/>
</dbReference>
<evidence type="ECO:0000313" key="2">
    <source>
        <dbReference type="Proteomes" id="UP000183649"/>
    </source>
</evidence>
<dbReference type="AlphaFoldDB" id="A0A0K6HXP1"/>
<sequence>MSHRHAVVWIDHSQAKVLFIDPEDVEKSIVMPKEHPHLHVMSGTVGSGKAPEDQRYYHAVAEAVASVPEILITGPGQAKLALFKHLQRHDPAVAEHVLGIESADHPTDGQLIAHARHYFKAKDRLLGI</sequence>
<proteinExistence type="predicted"/>
<evidence type="ECO:0008006" key="3">
    <source>
        <dbReference type="Google" id="ProtNLM"/>
    </source>
</evidence>
<organism evidence="1 2">
    <name type="scientific">Thiomonas bhubaneswarensis</name>
    <dbReference type="NCBI Taxonomy" id="339866"/>
    <lineage>
        <taxon>Bacteria</taxon>
        <taxon>Pseudomonadati</taxon>
        <taxon>Pseudomonadota</taxon>
        <taxon>Betaproteobacteria</taxon>
        <taxon>Burkholderiales</taxon>
        <taxon>Thiomonas</taxon>
    </lineage>
</organism>
<accession>A0A0K6HXP1</accession>
<protein>
    <recommendedName>
        <fullName evidence="3">Translational machinery protein</fullName>
    </recommendedName>
</protein>
<dbReference type="SUPFAM" id="SSF53137">
    <property type="entry name" value="Translational machinery components"/>
    <property type="match status" value="1"/>
</dbReference>
<reference evidence="2" key="1">
    <citation type="submission" date="2015-08" db="EMBL/GenBank/DDBJ databases">
        <authorList>
            <person name="Varghese N."/>
        </authorList>
    </citation>
    <scope>NUCLEOTIDE SEQUENCE [LARGE SCALE GENOMIC DNA]</scope>
    <source>
        <strain evidence="2">DSM 18181</strain>
    </source>
</reference>
<gene>
    <name evidence="1" type="ORF">Ga0061069_103198</name>
</gene>
<evidence type="ECO:0000313" key="1">
    <source>
        <dbReference type="EMBL" id="CUA95679.1"/>
    </source>
</evidence>